<evidence type="ECO:0000256" key="1">
    <source>
        <dbReference type="SAM" id="MobiDB-lite"/>
    </source>
</evidence>
<feature type="domain" description="DUF1990" evidence="2">
    <location>
        <begin position="30"/>
        <end position="193"/>
    </location>
</feature>
<proteinExistence type="predicted"/>
<gene>
    <name evidence="3" type="ORF">WCD41_08950</name>
</gene>
<evidence type="ECO:0000313" key="4">
    <source>
        <dbReference type="Proteomes" id="UP001370100"/>
    </source>
</evidence>
<feature type="region of interest" description="Disordered" evidence="1">
    <location>
        <begin position="205"/>
        <end position="244"/>
    </location>
</feature>
<evidence type="ECO:0000313" key="3">
    <source>
        <dbReference type="EMBL" id="MEJ2886574.1"/>
    </source>
</evidence>
<name>A0ABU8N3N7_9PSEU</name>
<dbReference type="EMBL" id="JBBEGL010000002">
    <property type="protein sequence ID" value="MEJ2886574.1"/>
    <property type="molecule type" value="Genomic_DNA"/>
</dbReference>
<keyword evidence="4" id="KW-1185">Reference proteome</keyword>
<comment type="caution">
    <text evidence="3">The sequence shown here is derived from an EMBL/GenBank/DDBJ whole genome shotgun (WGS) entry which is preliminary data.</text>
</comment>
<dbReference type="InterPro" id="IPR018960">
    <property type="entry name" value="DUF1990"/>
</dbReference>
<dbReference type="Pfam" id="PF09348">
    <property type="entry name" value="DUF1990"/>
    <property type="match status" value="1"/>
</dbReference>
<dbReference type="RefSeq" id="WP_337713050.1">
    <property type="nucleotide sequence ID" value="NZ_JBBEGL010000002.1"/>
</dbReference>
<dbReference type="Proteomes" id="UP001370100">
    <property type="component" value="Unassembled WGS sequence"/>
</dbReference>
<protein>
    <submittedName>
        <fullName evidence="3">DUF1990 family protein</fullName>
    </submittedName>
</protein>
<organism evidence="3 4">
    <name type="scientific">Actinomycetospora aeridis</name>
    <dbReference type="NCBI Taxonomy" id="3129231"/>
    <lineage>
        <taxon>Bacteria</taxon>
        <taxon>Bacillati</taxon>
        <taxon>Actinomycetota</taxon>
        <taxon>Actinomycetes</taxon>
        <taxon>Pseudonocardiales</taxon>
        <taxon>Pseudonocardiaceae</taxon>
        <taxon>Actinomycetospora</taxon>
    </lineage>
</organism>
<reference evidence="3 4" key="1">
    <citation type="submission" date="2024-03" db="EMBL/GenBank/DDBJ databases">
        <title>Actinomycetospora sp. OC33-EN06, a novel actinomycete isolated from wild orchid (Aerides multiflora).</title>
        <authorList>
            <person name="Suriyachadkun C."/>
        </authorList>
    </citation>
    <scope>NUCLEOTIDE SEQUENCE [LARGE SCALE GENOMIC DNA]</scope>
    <source>
        <strain evidence="3 4">OC33-EN06</strain>
    </source>
</reference>
<feature type="compositionally biased region" description="Basic and acidic residues" evidence="1">
    <location>
        <begin position="234"/>
        <end position="244"/>
    </location>
</feature>
<evidence type="ECO:0000259" key="2">
    <source>
        <dbReference type="Pfam" id="PF09348"/>
    </source>
</evidence>
<accession>A0ABU8N3N7</accession>
<sequence>MRFTAHPDPEGFLREISGYGLNYDPSETDGKGWHHDRVRHLLGDEEPGEPVPDGPFELACRMVHDYEFAEPSIMRAYFHADAPLVGRDMLLEGRFVVLRFPMGVRVDAAVDEVRERADGTRERSWGWSYRTLEHHLERGRLLYEVVKNLDTGRVEFVITGVSSRAKIPNPVVALGFGLFGRWTQTRFYRAAGRRLARLVAEVSAGGQRPEPQWRGPGDIVVAPTPRASSGAPVRSRERRDGPAA</sequence>